<evidence type="ECO:0000313" key="5">
    <source>
        <dbReference type="Proteomes" id="UP000838756"/>
    </source>
</evidence>
<dbReference type="OrthoDB" id="5950222at2759"/>
<name>A0A8S4Q9Z0_9NEOP</name>
<dbReference type="InterPro" id="IPR050098">
    <property type="entry name" value="TFPI/VKTCI-like"/>
</dbReference>
<evidence type="ECO:0000256" key="1">
    <source>
        <dbReference type="ARBA" id="ARBA00022690"/>
    </source>
</evidence>
<sequence length="72" mass="7875">ERADCAVDVPTAKRICMEAPEQGPCRGLYRRWAFAAAKGMCVPFNYGGCRGNRNNFISQDDCLSTCSVILGI</sequence>
<feature type="non-terminal residue" evidence="4">
    <location>
        <position position="1"/>
    </location>
</feature>
<comment type="caution">
    <text evidence="4">The sequence shown here is derived from an EMBL/GenBank/DDBJ whole genome shotgun (WGS) entry which is preliminary data.</text>
</comment>
<evidence type="ECO:0000313" key="4">
    <source>
        <dbReference type="EMBL" id="CAH2207446.1"/>
    </source>
</evidence>
<dbReference type="SUPFAM" id="SSF57362">
    <property type="entry name" value="BPTI-like"/>
    <property type="match status" value="1"/>
</dbReference>
<dbReference type="AlphaFoldDB" id="A0A8S4Q9Z0"/>
<dbReference type="GO" id="GO:0004867">
    <property type="term" value="F:serine-type endopeptidase inhibitor activity"/>
    <property type="evidence" value="ECO:0007669"/>
    <property type="project" value="UniProtKB-KW"/>
</dbReference>
<evidence type="ECO:0000256" key="2">
    <source>
        <dbReference type="ARBA" id="ARBA00022900"/>
    </source>
</evidence>
<protein>
    <submittedName>
        <fullName evidence="4">Jg26473 protein</fullName>
    </submittedName>
</protein>
<evidence type="ECO:0000259" key="3">
    <source>
        <dbReference type="PROSITE" id="PS50279"/>
    </source>
</evidence>
<reference evidence="4" key="1">
    <citation type="submission" date="2022-03" db="EMBL/GenBank/DDBJ databases">
        <authorList>
            <person name="Lindestad O."/>
        </authorList>
    </citation>
    <scope>NUCLEOTIDE SEQUENCE</scope>
</reference>
<dbReference type="Pfam" id="PF00014">
    <property type="entry name" value="Kunitz_BPTI"/>
    <property type="match status" value="1"/>
</dbReference>
<dbReference type="SMART" id="SM00131">
    <property type="entry name" value="KU"/>
    <property type="match status" value="1"/>
</dbReference>
<dbReference type="PANTHER" id="PTHR10083:SF373">
    <property type="entry name" value="SERINE PEPTIDASE INHIBITOR, KUNITZ TYPE, 2"/>
    <property type="match status" value="1"/>
</dbReference>
<gene>
    <name evidence="4" type="primary">jg26473</name>
    <name evidence="4" type="ORF">PAEG_LOCUS67</name>
</gene>
<dbReference type="InterPro" id="IPR036880">
    <property type="entry name" value="Kunitz_BPTI_sf"/>
</dbReference>
<dbReference type="EMBL" id="CAKXAJ010000218">
    <property type="protein sequence ID" value="CAH2207446.1"/>
    <property type="molecule type" value="Genomic_DNA"/>
</dbReference>
<proteinExistence type="predicted"/>
<keyword evidence="1" id="KW-0646">Protease inhibitor</keyword>
<dbReference type="InterPro" id="IPR002223">
    <property type="entry name" value="Kunitz_BPTI"/>
</dbReference>
<accession>A0A8S4Q9Z0</accession>
<dbReference type="PRINTS" id="PR00759">
    <property type="entry name" value="BASICPTASE"/>
</dbReference>
<keyword evidence="5" id="KW-1185">Reference proteome</keyword>
<feature type="domain" description="BPTI/Kunitz inhibitor" evidence="3">
    <location>
        <begin position="16"/>
        <end position="66"/>
    </location>
</feature>
<dbReference type="PROSITE" id="PS50279">
    <property type="entry name" value="BPTI_KUNITZ_2"/>
    <property type="match status" value="1"/>
</dbReference>
<dbReference type="Gene3D" id="4.10.410.10">
    <property type="entry name" value="Pancreatic trypsin inhibitor Kunitz domain"/>
    <property type="match status" value="1"/>
</dbReference>
<dbReference type="InterPro" id="IPR020901">
    <property type="entry name" value="Prtase_inh_Kunz-CS"/>
</dbReference>
<dbReference type="FunFam" id="4.10.410.10:FF:000046">
    <property type="entry name" value="AGAP011765-PA"/>
    <property type="match status" value="1"/>
</dbReference>
<dbReference type="Proteomes" id="UP000838756">
    <property type="component" value="Unassembled WGS sequence"/>
</dbReference>
<dbReference type="PROSITE" id="PS00280">
    <property type="entry name" value="BPTI_KUNITZ_1"/>
    <property type="match status" value="1"/>
</dbReference>
<dbReference type="GO" id="GO:0005615">
    <property type="term" value="C:extracellular space"/>
    <property type="evidence" value="ECO:0007669"/>
    <property type="project" value="TreeGrafter"/>
</dbReference>
<organism evidence="4 5">
    <name type="scientific">Pararge aegeria aegeria</name>
    <dbReference type="NCBI Taxonomy" id="348720"/>
    <lineage>
        <taxon>Eukaryota</taxon>
        <taxon>Metazoa</taxon>
        <taxon>Ecdysozoa</taxon>
        <taxon>Arthropoda</taxon>
        <taxon>Hexapoda</taxon>
        <taxon>Insecta</taxon>
        <taxon>Pterygota</taxon>
        <taxon>Neoptera</taxon>
        <taxon>Endopterygota</taxon>
        <taxon>Lepidoptera</taxon>
        <taxon>Glossata</taxon>
        <taxon>Ditrysia</taxon>
        <taxon>Papilionoidea</taxon>
        <taxon>Nymphalidae</taxon>
        <taxon>Satyrinae</taxon>
        <taxon>Satyrini</taxon>
        <taxon>Parargina</taxon>
        <taxon>Pararge</taxon>
    </lineage>
</organism>
<keyword evidence="2" id="KW-0722">Serine protease inhibitor</keyword>
<dbReference type="PANTHER" id="PTHR10083">
    <property type="entry name" value="KUNITZ-TYPE PROTEASE INHIBITOR-RELATED"/>
    <property type="match status" value="1"/>
</dbReference>